<dbReference type="Proteomes" id="UP000829354">
    <property type="component" value="Chromosome V"/>
</dbReference>
<keyword evidence="4" id="KW-0479">Metal-binding</keyword>
<keyword evidence="8" id="KW-0732">Signal</keyword>
<dbReference type="InterPro" id="IPR018497">
    <property type="entry name" value="Peptidase_M13_C"/>
</dbReference>
<evidence type="ECO:0000256" key="8">
    <source>
        <dbReference type="SAM" id="SignalP"/>
    </source>
</evidence>
<dbReference type="GO" id="GO:0006508">
    <property type="term" value="P:proteolysis"/>
    <property type="evidence" value="ECO:0007669"/>
    <property type="project" value="UniProtKB-KW"/>
</dbReference>
<dbReference type="EMBL" id="CP092624">
    <property type="protein sequence ID" value="UMM37502.1"/>
    <property type="molecule type" value="Genomic_DNA"/>
</dbReference>
<dbReference type="Pfam" id="PF01431">
    <property type="entry name" value="Peptidase_M13"/>
    <property type="match status" value="1"/>
</dbReference>
<evidence type="ECO:0000256" key="1">
    <source>
        <dbReference type="ARBA" id="ARBA00001947"/>
    </source>
</evidence>
<dbReference type="SUPFAM" id="SSF55486">
    <property type="entry name" value="Metalloproteases ('zincins'), catalytic domain"/>
    <property type="match status" value="2"/>
</dbReference>
<dbReference type="Pfam" id="PF05649">
    <property type="entry name" value="Peptidase_M13_N"/>
    <property type="match status" value="1"/>
</dbReference>
<evidence type="ECO:0000256" key="6">
    <source>
        <dbReference type="ARBA" id="ARBA00022833"/>
    </source>
</evidence>
<evidence type="ECO:0000313" key="12">
    <source>
        <dbReference type="Proteomes" id="UP000829354"/>
    </source>
</evidence>
<dbReference type="InterPro" id="IPR008753">
    <property type="entry name" value="Peptidase_M13_N"/>
</dbReference>
<evidence type="ECO:0000256" key="2">
    <source>
        <dbReference type="ARBA" id="ARBA00007357"/>
    </source>
</evidence>
<feature type="signal peptide" evidence="8">
    <location>
        <begin position="1"/>
        <end position="16"/>
    </location>
</feature>
<evidence type="ECO:0000256" key="4">
    <source>
        <dbReference type="ARBA" id="ARBA00022723"/>
    </source>
</evidence>
<evidence type="ECO:0000256" key="7">
    <source>
        <dbReference type="ARBA" id="ARBA00023049"/>
    </source>
</evidence>
<dbReference type="Gene3D" id="3.40.390.10">
    <property type="entry name" value="Collagenase (Catalytic Domain)"/>
    <property type="match status" value="2"/>
</dbReference>
<keyword evidence="6" id="KW-0862">Zinc</keyword>
<dbReference type="PANTHER" id="PTHR11733:SF7">
    <property type="entry name" value="NEPRILYSIN METALLOPEPTIDASE FAMILY-RELATED"/>
    <property type="match status" value="1"/>
</dbReference>
<comment type="cofactor">
    <cofactor evidence="1">
        <name>Zn(2+)</name>
        <dbReference type="ChEBI" id="CHEBI:29105"/>
    </cofactor>
</comment>
<reference evidence="11 12" key="1">
    <citation type="submission" date="2022-04" db="EMBL/GenBank/DDBJ databases">
        <title>Chromosome-level reference genomes for two strains of Caenorhabditis briggsae: an improved platform for comparative genomics.</title>
        <authorList>
            <person name="Stevens L."/>
            <person name="Andersen E."/>
        </authorList>
    </citation>
    <scope>NUCLEOTIDE SEQUENCE [LARGE SCALE GENOMIC DNA]</scope>
    <source>
        <strain evidence="11">VX34</strain>
        <tissue evidence="11">Whole-organism</tissue>
    </source>
</reference>
<dbReference type="AlphaFoldDB" id="A0AAE9F7I7"/>
<keyword evidence="7" id="KW-0482">Metalloprotease</keyword>
<sequence length="683" mass="78557">MKTITIVLIWILALYAALLIVKNNEKPQEPSATLSRSVLEPIKHKGVCKSPECITLAHQLHNWRDVSVDPCQNFYKAVCGKYNEHSLYNEASLSRNTKIVANVIKGDYFHCDMIREIVTSEYLHNDFSSSSKSENAIKLFFDKCEATKRMNQTLVTLNEKREILKMIKQFGSWRLLSKSWNESEFDSNGDPKFGKYENGAIEIDQENWIVANVGWEMERRGFCFGRPEIGDRRPTATNMHKRVFTQATPIEPLSVDCRSTVDRRLTDGWSAVGRWLVSRSVLMDIVKLSGSHPDSKMIQKDIKDLMKLNEELAGLQKILETTPKRTLANYLIANLIMRMSMGNQILDCGMIVIRNLPLASLRVFTRNHFNKSNLDMASQLVEDIKESLKQTIQESTWLQEETKKSALLKLKHMKKTIGYPKELEVPGALDVFFESVDMSNKDTYFAAILEINRFQTEQTFNNLASLLPMVPDVKLLDSNAFYHMDENHLKLNVAILDDPFLDITYPTYAKIASIGEVIGHEIGHGFDTDGRKRDEKGKKRDWWTPEDSKEYDRRAQCLIDQYNNYDDPDYGRNLNGSMTIDEMAADQIGVELSWKTYNRVDFSLEPSIFGFEDEKPDKLFFHLTALNWCGPRPKRPLSYQQEQVHPTHSFRVNGVFRNMKSFAKAFNCPVGSPMNPENKCELF</sequence>
<keyword evidence="12" id="KW-1185">Reference proteome</keyword>
<evidence type="ECO:0000256" key="3">
    <source>
        <dbReference type="ARBA" id="ARBA00022670"/>
    </source>
</evidence>
<accession>A0AAE9F7I7</accession>
<protein>
    <submittedName>
        <fullName evidence="11">Uncharacterized protein</fullName>
    </submittedName>
</protein>
<keyword evidence="3" id="KW-0645">Protease</keyword>
<name>A0AAE9F7I7_CAEBR</name>
<organism evidence="11 12">
    <name type="scientific">Caenorhabditis briggsae</name>
    <dbReference type="NCBI Taxonomy" id="6238"/>
    <lineage>
        <taxon>Eukaryota</taxon>
        <taxon>Metazoa</taxon>
        <taxon>Ecdysozoa</taxon>
        <taxon>Nematoda</taxon>
        <taxon>Chromadorea</taxon>
        <taxon>Rhabditida</taxon>
        <taxon>Rhabditina</taxon>
        <taxon>Rhabditomorpha</taxon>
        <taxon>Rhabditoidea</taxon>
        <taxon>Rhabditidae</taxon>
        <taxon>Peloderinae</taxon>
        <taxon>Caenorhabditis</taxon>
    </lineage>
</organism>
<feature type="domain" description="Peptidase M13 N-terminal" evidence="10">
    <location>
        <begin position="312"/>
        <end position="420"/>
    </location>
</feature>
<dbReference type="InterPro" id="IPR000718">
    <property type="entry name" value="Peptidase_M13"/>
</dbReference>
<gene>
    <name evidence="11" type="ORF">L5515_009249</name>
</gene>
<evidence type="ECO:0000313" key="11">
    <source>
        <dbReference type="EMBL" id="UMM37502.1"/>
    </source>
</evidence>
<dbReference type="PROSITE" id="PS51885">
    <property type="entry name" value="NEPRILYSIN"/>
    <property type="match status" value="1"/>
</dbReference>
<comment type="similarity">
    <text evidence="2">Belongs to the peptidase M13 family.</text>
</comment>
<dbReference type="GO" id="GO:0046872">
    <property type="term" value="F:metal ion binding"/>
    <property type="evidence" value="ECO:0007669"/>
    <property type="project" value="UniProtKB-KW"/>
</dbReference>
<dbReference type="InterPro" id="IPR024079">
    <property type="entry name" value="MetalloPept_cat_dom_sf"/>
</dbReference>
<evidence type="ECO:0000256" key="5">
    <source>
        <dbReference type="ARBA" id="ARBA00022801"/>
    </source>
</evidence>
<feature type="domain" description="Peptidase M13 C-terminal" evidence="9">
    <location>
        <begin position="479"/>
        <end position="682"/>
    </location>
</feature>
<evidence type="ECO:0000259" key="9">
    <source>
        <dbReference type="Pfam" id="PF01431"/>
    </source>
</evidence>
<feature type="chain" id="PRO_5042197755" evidence="8">
    <location>
        <begin position="17"/>
        <end position="683"/>
    </location>
</feature>
<proteinExistence type="inferred from homology"/>
<dbReference type="GO" id="GO:0004222">
    <property type="term" value="F:metalloendopeptidase activity"/>
    <property type="evidence" value="ECO:0007669"/>
    <property type="project" value="InterPro"/>
</dbReference>
<dbReference type="PANTHER" id="PTHR11733">
    <property type="entry name" value="ZINC METALLOPROTEASE FAMILY M13 NEPRILYSIN-RELATED"/>
    <property type="match status" value="1"/>
</dbReference>
<evidence type="ECO:0000259" key="10">
    <source>
        <dbReference type="Pfam" id="PF05649"/>
    </source>
</evidence>
<keyword evidence="5" id="KW-0378">Hydrolase</keyword>
<dbReference type="CDD" id="cd08662">
    <property type="entry name" value="M13"/>
    <property type="match status" value="1"/>
</dbReference>